<dbReference type="AlphaFoldDB" id="A0A396JU47"/>
<evidence type="ECO:0000313" key="2">
    <source>
        <dbReference type="Proteomes" id="UP000265566"/>
    </source>
</evidence>
<proteinExistence type="predicted"/>
<dbReference type="Proteomes" id="UP000265566">
    <property type="component" value="Chromosome 1"/>
</dbReference>
<protein>
    <submittedName>
        <fullName evidence="1">Uncharacterized protein</fullName>
    </submittedName>
</protein>
<sequence length="61" mass="6526">MLNCGVLMECATEKKMHLVDIGSNQTILISLPSTMLSHTYTVSESLSFQCDSVASSASDVT</sequence>
<organism evidence="1 2">
    <name type="scientific">Medicago truncatula</name>
    <name type="common">Barrel medic</name>
    <name type="synonym">Medicago tribuloides</name>
    <dbReference type="NCBI Taxonomy" id="3880"/>
    <lineage>
        <taxon>Eukaryota</taxon>
        <taxon>Viridiplantae</taxon>
        <taxon>Streptophyta</taxon>
        <taxon>Embryophyta</taxon>
        <taxon>Tracheophyta</taxon>
        <taxon>Spermatophyta</taxon>
        <taxon>Magnoliopsida</taxon>
        <taxon>eudicotyledons</taxon>
        <taxon>Gunneridae</taxon>
        <taxon>Pentapetalae</taxon>
        <taxon>rosids</taxon>
        <taxon>fabids</taxon>
        <taxon>Fabales</taxon>
        <taxon>Fabaceae</taxon>
        <taxon>Papilionoideae</taxon>
        <taxon>50 kb inversion clade</taxon>
        <taxon>NPAAA clade</taxon>
        <taxon>Hologalegina</taxon>
        <taxon>IRL clade</taxon>
        <taxon>Trifolieae</taxon>
        <taxon>Medicago</taxon>
    </lineage>
</organism>
<comment type="caution">
    <text evidence="1">The sequence shown here is derived from an EMBL/GenBank/DDBJ whole genome shotgun (WGS) entry which is preliminary data.</text>
</comment>
<evidence type="ECO:0000313" key="1">
    <source>
        <dbReference type="EMBL" id="RHN78197.1"/>
    </source>
</evidence>
<name>A0A396JU47_MEDTR</name>
<dbReference type="Gramene" id="rna1730">
    <property type="protein sequence ID" value="RHN78197.1"/>
    <property type="gene ID" value="gene1730"/>
</dbReference>
<dbReference type="EMBL" id="PSQE01000001">
    <property type="protein sequence ID" value="RHN78197.1"/>
    <property type="molecule type" value="Genomic_DNA"/>
</dbReference>
<reference evidence="2" key="1">
    <citation type="journal article" date="2018" name="Nat. Plants">
        <title>Whole-genome landscape of Medicago truncatula symbiotic genes.</title>
        <authorList>
            <person name="Pecrix Y."/>
            <person name="Staton S.E."/>
            <person name="Sallet E."/>
            <person name="Lelandais-Briere C."/>
            <person name="Moreau S."/>
            <person name="Carrere S."/>
            <person name="Blein T."/>
            <person name="Jardinaud M.F."/>
            <person name="Latrasse D."/>
            <person name="Zouine M."/>
            <person name="Zahm M."/>
            <person name="Kreplak J."/>
            <person name="Mayjonade B."/>
            <person name="Satge C."/>
            <person name="Perez M."/>
            <person name="Cauet S."/>
            <person name="Marande W."/>
            <person name="Chantry-Darmon C."/>
            <person name="Lopez-Roques C."/>
            <person name="Bouchez O."/>
            <person name="Berard A."/>
            <person name="Debelle F."/>
            <person name="Munos S."/>
            <person name="Bendahmane A."/>
            <person name="Berges H."/>
            <person name="Niebel A."/>
            <person name="Buitink J."/>
            <person name="Frugier F."/>
            <person name="Benhamed M."/>
            <person name="Crespi M."/>
            <person name="Gouzy J."/>
            <person name="Gamas P."/>
        </authorList>
    </citation>
    <scope>NUCLEOTIDE SEQUENCE [LARGE SCALE GENOMIC DNA]</scope>
    <source>
        <strain evidence="2">cv. Jemalong A17</strain>
    </source>
</reference>
<gene>
    <name evidence="1" type="ORF">MtrunA17_Chr1g0162911</name>
</gene>
<accession>A0A396JU47</accession>